<dbReference type="GO" id="GO:0006352">
    <property type="term" value="P:DNA-templated transcription initiation"/>
    <property type="evidence" value="ECO:0007669"/>
    <property type="project" value="InterPro"/>
</dbReference>
<keyword evidence="2" id="KW-0805">Transcription regulation</keyword>
<reference evidence="7" key="1">
    <citation type="submission" date="2022-10" db="EMBL/GenBank/DDBJ databases">
        <title>The WGS of Solirubrobacter ginsenosidimutans DSM 21036.</title>
        <authorList>
            <person name="Jiang Z."/>
        </authorList>
    </citation>
    <scope>NUCLEOTIDE SEQUENCE</scope>
    <source>
        <strain evidence="7">DSM 21036</strain>
    </source>
</reference>
<name>A0A9X3MMQ6_9ACTN</name>
<comment type="similarity">
    <text evidence="1">Belongs to the sigma-70 factor family. ECF subfamily.</text>
</comment>
<dbReference type="InterPro" id="IPR013324">
    <property type="entry name" value="RNA_pol_sigma_r3/r4-like"/>
</dbReference>
<protein>
    <submittedName>
        <fullName evidence="7">RNA polymerase sigma factor</fullName>
    </submittedName>
</protein>
<evidence type="ECO:0000259" key="6">
    <source>
        <dbReference type="Pfam" id="PF08281"/>
    </source>
</evidence>
<dbReference type="NCBIfam" id="TIGR02937">
    <property type="entry name" value="sigma70-ECF"/>
    <property type="match status" value="1"/>
</dbReference>
<dbReference type="GO" id="GO:0003677">
    <property type="term" value="F:DNA binding"/>
    <property type="evidence" value="ECO:0007669"/>
    <property type="project" value="InterPro"/>
</dbReference>
<proteinExistence type="inferred from homology"/>
<comment type="caution">
    <text evidence="7">The sequence shown here is derived from an EMBL/GenBank/DDBJ whole genome shotgun (WGS) entry which is preliminary data.</text>
</comment>
<dbReference type="InterPro" id="IPR013325">
    <property type="entry name" value="RNA_pol_sigma_r2"/>
</dbReference>
<evidence type="ECO:0000259" key="5">
    <source>
        <dbReference type="Pfam" id="PF04542"/>
    </source>
</evidence>
<dbReference type="InterPro" id="IPR007627">
    <property type="entry name" value="RNA_pol_sigma70_r2"/>
</dbReference>
<gene>
    <name evidence="7" type="ORF">OM076_02380</name>
</gene>
<evidence type="ECO:0000256" key="4">
    <source>
        <dbReference type="ARBA" id="ARBA00023163"/>
    </source>
</evidence>
<dbReference type="InterPro" id="IPR036388">
    <property type="entry name" value="WH-like_DNA-bd_sf"/>
</dbReference>
<dbReference type="InterPro" id="IPR039425">
    <property type="entry name" value="RNA_pol_sigma-70-like"/>
</dbReference>
<evidence type="ECO:0000256" key="3">
    <source>
        <dbReference type="ARBA" id="ARBA00023082"/>
    </source>
</evidence>
<dbReference type="RefSeq" id="WP_270037759.1">
    <property type="nucleotide sequence ID" value="NZ_JAPDOD010000001.1"/>
</dbReference>
<dbReference type="Pfam" id="PF08281">
    <property type="entry name" value="Sigma70_r4_2"/>
    <property type="match status" value="1"/>
</dbReference>
<dbReference type="SUPFAM" id="SSF88946">
    <property type="entry name" value="Sigma2 domain of RNA polymerase sigma factors"/>
    <property type="match status" value="1"/>
</dbReference>
<accession>A0A9X3MMQ6</accession>
<dbReference type="Gene3D" id="1.10.10.10">
    <property type="entry name" value="Winged helix-like DNA-binding domain superfamily/Winged helix DNA-binding domain"/>
    <property type="match status" value="1"/>
</dbReference>
<keyword evidence="8" id="KW-1185">Reference proteome</keyword>
<dbReference type="Gene3D" id="1.10.1740.10">
    <property type="match status" value="1"/>
</dbReference>
<feature type="domain" description="RNA polymerase sigma factor 70 region 4 type 2" evidence="6">
    <location>
        <begin position="98"/>
        <end position="149"/>
    </location>
</feature>
<dbReference type="PANTHER" id="PTHR43133">
    <property type="entry name" value="RNA POLYMERASE ECF-TYPE SIGMA FACTO"/>
    <property type="match status" value="1"/>
</dbReference>
<dbReference type="AlphaFoldDB" id="A0A9X3MMQ6"/>
<evidence type="ECO:0000313" key="8">
    <source>
        <dbReference type="Proteomes" id="UP001149140"/>
    </source>
</evidence>
<dbReference type="PANTHER" id="PTHR43133:SF46">
    <property type="entry name" value="RNA POLYMERASE SIGMA-70 FACTOR ECF SUBFAMILY"/>
    <property type="match status" value="1"/>
</dbReference>
<organism evidence="7 8">
    <name type="scientific">Solirubrobacter ginsenosidimutans</name>
    <dbReference type="NCBI Taxonomy" id="490573"/>
    <lineage>
        <taxon>Bacteria</taxon>
        <taxon>Bacillati</taxon>
        <taxon>Actinomycetota</taxon>
        <taxon>Thermoleophilia</taxon>
        <taxon>Solirubrobacterales</taxon>
        <taxon>Solirubrobacteraceae</taxon>
        <taxon>Solirubrobacter</taxon>
    </lineage>
</organism>
<evidence type="ECO:0000256" key="1">
    <source>
        <dbReference type="ARBA" id="ARBA00010641"/>
    </source>
</evidence>
<dbReference type="GO" id="GO:0016987">
    <property type="term" value="F:sigma factor activity"/>
    <property type="evidence" value="ECO:0007669"/>
    <property type="project" value="UniProtKB-KW"/>
</dbReference>
<dbReference type="InterPro" id="IPR013249">
    <property type="entry name" value="RNA_pol_sigma70_r4_t2"/>
</dbReference>
<dbReference type="Proteomes" id="UP001149140">
    <property type="component" value="Unassembled WGS sequence"/>
</dbReference>
<dbReference type="EMBL" id="JAPDOD010000001">
    <property type="protein sequence ID" value="MDA0159099.1"/>
    <property type="molecule type" value="Genomic_DNA"/>
</dbReference>
<sequence>MDFEELYRATYPRVLAYARSMASREDADDAVAEAYAIAWRRQRDIPHGAELAWLIGVTRRVLANARRTRFRAGALHALLDLQPRVPGPDPADHVEDGELRAALMALSPLDREAIVLSAWFELSGADAARVLGITHAAFRMRAARARRRLRAALSPTTTKESPTWNTT</sequence>
<evidence type="ECO:0000256" key="2">
    <source>
        <dbReference type="ARBA" id="ARBA00023015"/>
    </source>
</evidence>
<feature type="domain" description="RNA polymerase sigma-70 region 2" evidence="5">
    <location>
        <begin position="6"/>
        <end position="69"/>
    </location>
</feature>
<keyword evidence="4" id="KW-0804">Transcription</keyword>
<dbReference type="Pfam" id="PF04542">
    <property type="entry name" value="Sigma70_r2"/>
    <property type="match status" value="1"/>
</dbReference>
<dbReference type="InterPro" id="IPR014284">
    <property type="entry name" value="RNA_pol_sigma-70_dom"/>
</dbReference>
<evidence type="ECO:0000313" key="7">
    <source>
        <dbReference type="EMBL" id="MDA0159099.1"/>
    </source>
</evidence>
<keyword evidence="3" id="KW-0731">Sigma factor</keyword>
<dbReference type="SUPFAM" id="SSF88659">
    <property type="entry name" value="Sigma3 and sigma4 domains of RNA polymerase sigma factors"/>
    <property type="match status" value="1"/>
</dbReference>